<sequence length="36" mass="3911">MPDDNIGWVTMLKASLQPQDSAPVDEIGDEVGIVNR</sequence>
<protein>
    <submittedName>
        <fullName evidence="1">Uncharacterized protein</fullName>
    </submittedName>
</protein>
<reference evidence="1 2" key="1">
    <citation type="submission" date="2018-05" db="EMBL/GenBank/DDBJ databases">
        <title>Genomic Encyclopedia of Type Strains, Phase IV (KMG-IV): sequencing the most valuable type-strain genomes for metagenomic binning, comparative biology and taxonomic classification.</title>
        <authorList>
            <person name="Goeker M."/>
        </authorList>
    </citation>
    <scope>NUCLEOTIDE SEQUENCE [LARGE SCALE GENOMIC DNA]</scope>
    <source>
        <strain evidence="1 2">DSM 45480</strain>
    </source>
</reference>
<evidence type="ECO:0000313" key="2">
    <source>
        <dbReference type="Proteomes" id="UP000246005"/>
    </source>
</evidence>
<name>A0A316HQZ1_9PSEU</name>
<dbReference type="AlphaFoldDB" id="A0A316HQZ1"/>
<proteinExistence type="predicted"/>
<dbReference type="Proteomes" id="UP000246005">
    <property type="component" value="Unassembled WGS sequence"/>
</dbReference>
<accession>A0A316HQZ1</accession>
<comment type="caution">
    <text evidence="1">The sequence shown here is derived from an EMBL/GenBank/DDBJ whole genome shotgun (WGS) entry which is preliminary data.</text>
</comment>
<dbReference type="EMBL" id="QGHB01000023">
    <property type="protein sequence ID" value="PWK80705.1"/>
    <property type="molecule type" value="Genomic_DNA"/>
</dbReference>
<gene>
    <name evidence="1" type="ORF">C8D88_12369</name>
</gene>
<evidence type="ECO:0000313" key="1">
    <source>
        <dbReference type="EMBL" id="PWK80705.1"/>
    </source>
</evidence>
<organism evidence="1 2">
    <name type="scientific">Lentzea atacamensis</name>
    <dbReference type="NCBI Taxonomy" id="531938"/>
    <lineage>
        <taxon>Bacteria</taxon>
        <taxon>Bacillati</taxon>
        <taxon>Actinomycetota</taxon>
        <taxon>Actinomycetes</taxon>
        <taxon>Pseudonocardiales</taxon>
        <taxon>Pseudonocardiaceae</taxon>
        <taxon>Lentzea</taxon>
    </lineage>
</organism>